<gene>
    <name evidence="2" type="ORF">METZ01_LOCUS117911</name>
</gene>
<organism evidence="2">
    <name type="scientific">marine metagenome</name>
    <dbReference type="NCBI Taxonomy" id="408172"/>
    <lineage>
        <taxon>unclassified sequences</taxon>
        <taxon>metagenomes</taxon>
        <taxon>ecological metagenomes</taxon>
    </lineage>
</organism>
<evidence type="ECO:0000256" key="1">
    <source>
        <dbReference type="ARBA" id="ARBA00009820"/>
    </source>
</evidence>
<accession>A0A381XLH8</accession>
<evidence type="ECO:0000313" key="2">
    <source>
        <dbReference type="EMBL" id="SVA65057.1"/>
    </source>
</evidence>
<dbReference type="InterPro" id="IPR011659">
    <property type="entry name" value="WD40"/>
</dbReference>
<comment type="similarity">
    <text evidence="1">Belongs to the TolB family.</text>
</comment>
<dbReference type="EMBL" id="UINC01015453">
    <property type="protein sequence ID" value="SVA65057.1"/>
    <property type="molecule type" value="Genomic_DNA"/>
</dbReference>
<reference evidence="2" key="1">
    <citation type="submission" date="2018-05" db="EMBL/GenBank/DDBJ databases">
        <authorList>
            <person name="Lanie J.A."/>
            <person name="Ng W.-L."/>
            <person name="Kazmierczak K.M."/>
            <person name="Andrzejewski T.M."/>
            <person name="Davidsen T.M."/>
            <person name="Wayne K.J."/>
            <person name="Tettelin H."/>
            <person name="Glass J.I."/>
            <person name="Rusch D."/>
            <person name="Podicherti R."/>
            <person name="Tsui H.-C.T."/>
            <person name="Winkler M.E."/>
        </authorList>
    </citation>
    <scope>NUCLEOTIDE SEQUENCE</scope>
</reference>
<name>A0A381XLH8_9ZZZZ</name>
<dbReference type="Gene3D" id="2.120.10.30">
    <property type="entry name" value="TolB, C-terminal domain"/>
    <property type="match status" value="1"/>
</dbReference>
<sequence length="269" mass="30239">MGQKMLSIKYQKSLVNSFIGASLFVFCSITSVTGQSATVEPRPMTFLDAQKFARSGSWAPSSDGEWLLHSVSTPDWQEDQSQSDLYLVSMKEGVKSTRQLTFTEDKNETSPAWSRDGTFFVFASDRDQAEDREGQQLYVMRPDGGEARAVTATRWGVADFAFSDDGKWLVYRSGEEGKEQLHRLPVGGILSSEPQQVTRGVSGVEDWEWSPDSRTVYFIRPDFVDEDNRKRLDEGFSVDVKNMVTPLSSLWGISMGDLAEVRMTDSDDY</sequence>
<dbReference type="InterPro" id="IPR011042">
    <property type="entry name" value="6-blade_b-propeller_TolB-like"/>
</dbReference>
<dbReference type="Pfam" id="PF07676">
    <property type="entry name" value="PD40"/>
    <property type="match status" value="2"/>
</dbReference>
<dbReference type="SUPFAM" id="SSF82171">
    <property type="entry name" value="DPP6 N-terminal domain-like"/>
    <property type="match status" value="1"/>
</dbReference>
<dbReference type="PANTHER" id="PTHR36842:SF1">
    <property type="entry name" value="PROTEIN TOLB"/>
    <property type="match status" value="1"/>
</dbReference>
<protein>
    <recommendedName>
        <fullName evidence="3">Dipeptidylpeptidase IV N-terminal domain-containing protein</fullName>
    </recommendedName>
</protein>
<feature type="non-terminal residue" evidence="2">
    <location>
        <position position="269"/>
    </location>
</feature>
<dbReference type="PANTHER" id="PTHR36842">
    <property type="entry name" value="PROTEIN TOLB HOMOLOG"/>
    <property type="match status" value="1"/>
</dbReference>
<proteinExistence type="inferred from homology"/>
<dbReference type="AlphaFoldDB" id="A0A381XLH8"/>
<evidence type="ECO:0008006" key="3">
    <source>
        <dbReference type="Google" id="ProtNLM"/>
    </source>
</evidence>